<feature type="non-terminal residue" evidence="3">
    <location>
        <position position="1"/>
    </location>
</feature>
<proteinExistence type="predicted"/>
<dbReference type="AlphaFoldDB" id="A0AAN6MCZ3"/>
<dbReference type="EMBL" id="MU856015">
    <property type="protein sequence ID" value="KAK3898032.1"/>
    <property type="molecule type" value="Genomic_DNA"/>
</dbReference>
<protein>
    <recommendedName>
        <fullName evidence="2">Tse2 ADP-ribosyltransferase toxin domain-containing protein</fullName>
    </recommendedName>
</protein>
<gene>
    <name evidence="3" type="ORF">C8A05DRAFT_19305</name>
</gene>
<reference evidence="3" key="2">
    <citation type="submission" date="2023-05" db="EMBL/GenBank/DDBJ databases">
        <authorList>
            <consortium name="Lawrence Berkeley National Laboratory"/>
            <person name="Steindorff A."/>
            <person name="Hensen N."/>
            <person name="Bonometti L."/>
            <person name="Westerberg I."/>
            <person name="Brannstrom I.O."/>
            <person name="Guillou S."/>
            <person name="Cros-Aarteil S."/>
            <person name="Calhoun S."/>
            <person name="Haridas S."/>
            <person name="Kuo A."/>
            <person name="Mondo S."/>
            <person name="Pangilinan J."/>
            <person name="Riley R."/>
            <person name="Labutti K."/>
            <person name="Andreopoulos B."/>
            <person name="Lipzen A."/>
            <person name="Chen C."/>
            <person name="Yanf M."/>
            <person name="Daum C."/>
            <person name="Ng V."/>
            <person name="Clum A."/>
            <person name="Ohm R."/>
            <person name="Martin F."/>
            <person name="Silar P."/>
            <person name="Natvig D."/>
            <person name="Lalanne C."/>
            <person name="Gautier V."/>
            <person name="Ament-Velasquez S.L."/>
            <person name="Kruys A."/>
            <person name="Hutchinson M.I."/>
            <person name="Powell A.J."/>
            <person name="Barry K."/>
            <person name="Miller A.N."/>
            <person name="Grigoriev I.V."/>
            <person name="Debuchy R."/>
            <person name="Gladieux P."/>
            <person name="Thoren M.H."/>
            <person name="Johannesson H."/>
        </authorList>
    </citation>
    <scope>NUCLEOTIDE SEQUENCE</scope>
    <source>
        <strain evidence="3">CBS 103.79</strain>
    </source>
</reference>
<accession>A0AAN6MCZ3</accession>
<reference evidence="3" key="1">
    <citation type="journal article" date="2023" name="Mol. Phylogenet. Evol.">
        <title>Genome-scale phylogeny and comparative genomics of the fungal order Sordariales.</title>
        <authorList>
            <person name="Hensen N."/>
            <person name="Bonometti L."/>
            <person name="Westerberg I."/>
            <person name="Brannstrom I.O."/>
            <person name="Guillou S."/>
            <person name="Cros-Aarteil S."/>
            <person name="Calhoun S."/>
            <person name="Haridas S."/>
            <person name="Kuo A."/>
            <person name="Mondo S."/>
            <person name="Pangilinan J."/>
            <person name="Riley R."/>
            <person name="LaButti K."/>
            <person name="Andreopoulos B."/>
            <person name="Lipzen A."/>
            <person name="Chen C."/>
            <person name="Yan M."/>
            <person name="Daum C."/>
            <person name="Ng V."/>
            <person name="Clum A."/>
            <person name="Steindorff A."/>
            <person name="Ohm R.A."/>
            <person name="Martin F."/>
            <person name="Silar P."/>
            <person name="Natvig D.O."/>
            <person name="Lalanne C."/>
            <person name="Gautier V."/>
            <person name="Ament-Velasquez S.L."/>
            <person name="Kruys A."/>
            <person name="Hutchinson M.I."/>
            <person name="Powell A.J."/>
            <person name="Barry K."/>
            <person name="Miller A.N."/>
            <person name="Grigoriev I.V."/>
            <person name="Debuchy R."/>
            <person name="Gladieux P."/>
            <person name="Hiltunen Thoren M."/>
            <person name="Johannesson H."/>
        </authorList>
    </citation>
    <scope>NUCLEOTIDE SEQUENCE</scope>
    <source>
        <strain evidence="3">CBS 103.79</strain>
    </source>
</reference>
<comment type="caution">
    <text evidence="3">The sequence shown here is derived from an EMBL/GenBank/DDBJ whole genome shotgun (WGS) entry which is preliminary data.</text>
</comment>
<name>A0AAN6MCZ3_9PEZI</name>
<evidence type="ECO:0000313" key="3">
    <source>
        <dbReference type="EMBL" id="KAK3898032.1"/>
    </source>
</evidence>
<keyword evidence="4" id="KW-1185">Reference proteome</keyword>
<sequence>KGTPLPDYLILIHEDEKRDHYSLQPRMPMRVQGNNEHIILHIPSLESRLTPKFSDLNKAIDGFLAQCAGAWTREQWLQTYRHAIEHASSSSSAGQSSHTQHNVAWYKDPESGRHYCHVSEHETRWATPSEEDALGRPSSSHSQGHQKGGTSQKSKGSTSDQSKGGTSQKSKGKGK</sequence>
<feature type="region of interest" description="Disordered" evidence="1">
    <location>
        <begin position="120"/>
        <end position="175"/>
    </location>
</feature>
<dbReference type="Proteomes" id="UP001303889">
    <property type="component" value="Unassembled WGS sequence"/>
</dbReference>
<feature type="domain" description="Tse2 ADP-ribosyltransferase toxin" evidence="2">
    <location>
        <begin position="1"/>
        <end position="76"/>
    </location>
</feature>
<dbReference type="Pfam" id="PF18648">
    <property type="entry name" value="ADPRTs_Tse2"/>
    <property type="match status" value="1"/>
</dbReference>
<organism evidence="3 4">
    <name type="scientific">Staphylotrichum tortipilum</name>
    <dbReference type="NCBI Taxonomy" id="2831512"/>
    <lineage>
        <taxon>Eukaryota</taxon>
        <taxon>Fungi</taxon>
        <taxon>Dikarya</taxon>
        <taxon>Ascomycota</taxon>
        <taxon>Pezizomycotina</taxon>
        <taxon>Sordariomycetes</taxon>
        <taxon>Sordariomycetidae</taxon>
        <taxon>Sordariales</taxon>
        <taxon>Chaetomiaceae</taxon>
        <taxon>Staphylotrichum</taxon>
    </lineage>
</organism>
<evidence type="ECO:0000259" key="2">
    <source>
        <dbReference type="Pfam" id="PF18648"/>
    </source>
</evidence>
<evidence type="ECO:0000256" key="1">
    <source>
        <dbReference type="SAM" id="MobiDB-lite"/>
    </source>
</evidence>
<dbReference type="InterPro" id="IPR041018">
    <property type="entry name" value="ADPRTs_Tse2"/>
</dbReference>
<feature type="compositionally biased region" description="Low complexity" evidence="1">
    <location>
        <begin position="138"/>
        <end position="169"/>
    </location>
</feature>
<evidence type="ECO:0000313" key="4">
    <source>
        <dbReference type="Proteomes" id="UP001303889"/>
    </source>
</evidence>